<dbReference type="Proteomes" id="UP001158576">
    <property type="component" value="Chromosome 2"/>
</dbReference>
<dbReference type="PANTHER" id="PTHR11716">
    <property type="entry name" value="PHOSPHOLIPASE A2 FAMILY MEMBER"/>
    <property type="match status" value="1"/>
</dbReference>
<comment type="similarity">
    <text evidence="4">Belongs to the phospholipase A2 family.</text>
</comment>
<dbReference type="SUPFAM" id="SSF48619">
    <property type="entry name" value="Phospholipase A2, PLA2"/>
    <property type="match status" value="1"/>
</dbReference>
<keyword evidence="2" id="KW-0964">Secreted</keyword>
<proteinExistence type="inferred from homology"/>
<evidence type="ECO:0000256" key="4">
    <source>
        <dbReference type="RuleBase" id="RU003654"/>
    </source>
</evidence>
<evidence type="ECO:0000256" key="1">
    <source>
        <dbReference type="ARBA" id="ARBA00004613"/>
    </source>
</evidence>
<sequence length="210" mass="23284">MVLKNNVLVSLASAGILSGLENDKRYNQLIETMTMANENFSAETYWAYGCNCLMGDGISQNGHGPAIDEIDTTCKKYKDCIKCVKMEFGEECINNDFRYRIRQTDSGKITCKDDGETCKRAICECDKMFAESHALVADQYNQDYHMFYSMIGWNPEEQCVIPGPSSTPQCCGPAVGPKSIFNTATGKKCCADGTIQTSCDGEPVYPEEPY</sequence>
<evidence type="ECO:0000313" key="6">
    <source>
        <dbReference type="EMBL" id="CAG5110120.1"/>
    </source>
</evidence>
<evidence type="ECO:0000313" key="7">
    <source>
        <dbReference type="Proteomes" id="UP001158576"/>
    </source>
</evidence>
<evidence type="ECO:0000256" key="2">
    <source>
        <dbReference type="ARBA" id="ARBA00022525"/>
    </source>
</evidence>
<protein>
    <submittedName>
        <fullName evidence="6">Oidioi.mRNA.OKI2018_I69.chr2.g4555.t1.cds</fullName>
    </submittedName>
</protein>
<keyword evidence="7" id="KW-1185">Reference proteome</keyword>
<dbReference type="InterPro" id="IPR036444">
    <property type="entry name" value="PLipase_A2_dom_sf"/>
</dbReference>
<organism evidence="6 7">
    <name type="scientific">Oikopleura dioica</name>
    <name type="common">Tunicate</name>
    <dbReference type="NCBI Taxonomy" id="34765"/>
    <lineage>
        <taxon>Eukaryota</taxon>
        <taxon>Metazoa</taxon>
        <taxon>Chordata</taxon>
        <taxon>Tunicata</taxon>
        <taxon>Appendicularia</taxon>
        <taxon>Copelata</taxon>
        <taxon>Oikopleuridae</taxon>
        <taxon>Oikopleura</taxon>
    </lineage>
</organism>
<keyword evidence="3" id="KW-1015">Disulfide bond</keyword>
<dbReference type="Pfam" id="PF00068">
    <property type="entry name" value="Phospholip_A2_1"/>
    <property type="match status" value="1"/>
</dbReference>
<dbReference type="InterPro" id="IPR001211">
    <property type="entry name" value="PLA2"/>
</dbReference>
<name>A0ABN7T3B1_OIKDI</name>
<dbReference type="InterPro" id="IPR016090">
    <property type="entry name" value="PLA2-like_dom"/>
</dbReference>
<reference evidence="6 7" key="1">
    <citation type="submission" date="2021-04" db="EMBL/GenBank/DDBJ databases">
        <authorList>
            <person name="Bliznina A."/>
        </authorList>
    </citation>
    <scope>NUCLEOTIDE SEQUENCE [LARGE SCALE GENOMIC DNA]</scope>
</reference>
<dbReference type="Gene3D" id="1.20.90.10">
    <property type="entry name" value="Phospholipase A2 domain"/>
    <property type="match status" value="1"/>
</dbReference>
<gene>
    <name evidence="6" type="ORF">OKIOD_LOCUS13320</name>
</gene>
<evidence type="ECO:0000259" key="5">
    <source>
        <dbReference type="SMART" id="SM00085"/>
    </source>
</evidence>
<evidence type="ECO:0000256" key="3">
    <source>
        <dbReference type="ARBA" id="ARBA00023157"/>
    </source>
</evidence>
<dbReference type="EMBL" id="OU015567">
    <property type="protein sequence ID" value="CAG5110120.1"/>
    <property type="molecule type" value="Genomic_DNA"/>
</dbReference>
<dbReference type="SMART" id="SM00085">
    <property type="entry name" value="PA2c"/>
    <property type="match status" value="1"/>
</dbReference>
<accession>A0ABN7T3B1</accession>
<dbReference type="PANTHER" id="PTHR11716:SF100">
    <property type="entry name" value="PHOSPHOLIPASE A2"/>
    <property type="match status" value="1"/>
</dbReference>
<feature type="domain" description="Phospholipase A2-like central" evidence="5">
    <location>
        <begin position="28"/>
        <end position="154"/>
    </location>
</feature>
<comment type="subcellular location">
    <subcellularLocation>
        <location evidence="1">Secreted</location>
    </subcellularLocation>
</comment>